<dbReference type="OrthoDB" id="10451211at2759"/>
<name>A0A1R3RWY1_ASPC5</name>
<dbReference type="EMBL" id="KV907495">
    <property type="protein sequence ID" value="OOF98981.1"/>
    <property type="molecule type" value="Genomic_DNA"/>
</dbReference>
<feature type="region of interest" description="Disordered" evidence="1">
    <location>
        <begin position="228"/>
        <end position="273"/>
    </location>
</feature>
<organism evidence="2 3">
    <name type="scientific">Aspergillus carbonarius (strain ITEM 5010)</name>
    <dbReference type="NCBI Taxonomy" id="602072"/>
    <lineage>
        <taxon>Eukaryota</taxon>
        <taxon>Fungi</taxon>
        <taxon>Dikarya</taxon>
        <taxon>Ascomycota</taxon>
        <taxon>Pezizomycotina</taxon>
        <taxon>Eurotiomycetes</taxon>
        <taxon>Eurotiomycetidae</taxon>
        <taxon>Eurotiales</taxon>
        <taxon>Aspergillaceae</taxon>
        <taxon>Aspergillus</taxon>
        <taxon>Aspergillus subgen. Circumdati</taxon>
    </lineage>
</organism>
<keyword evidence="3" id="KW-1185">Reference proteome</keyword>
<protein>
    <submittedName>
        <fullName evidence="2">Uncharacterized protein</fullName>
    </submittedName>
</protein>
<feature type="compositionally biased region" description="Polar residues" evidence="1">
    <location>
        <begin position="232"/>
        <end position="250"/>
    </location>
</feature>
<dbReference type="AlphaFoldDB" id="A0A1R3RWY1"/>
<reference evidence="3" key="1">
    <citation type="journal article" date="2017" name="Genome Biol.">
        <title>Comparative genomics reveals high biological diversity and specific adaptations in the industrially and medically important fungal genus Aspergillus.</title>
        <authorList>
            <person name="de Vries R.P."/>
            <person name="Riley R."/>
            <person name="Wiebenga A."/>
            <person name="Aguilar-Osorio G."/>
            <person name="Amillis S."/>
            <person name="Uchima C.A."/>
            <person name="Anderluh G."/>
            <person name="Asadollahi M."/>
            <person name="Askin M."/>
            <person name="Barry K."/>
            <person name="Battaglia E."/>
            <person name="Bayram O."/>
            <person name="Benocci T."/>
            <person name="Braus-Stromeyer S.A."/>
            <person name="Caldana C."/>
            <person name="Canovas D."/>
            <person name="Cerqueira G.C."/>
            <person name="Chen F."/>
            <person name="Chen W."/>
            <person name="Choi C."/>
            <person name="Clum A."/>
            <person name="Dos Santos R.A."/>
            <person name="Damasio A.R."/>
            <person name="Diallinas G."/>
            <person name="Emri T."/>
            <person name="Fekete E."/>
            <person name="Flipphi M."/>
            <person name="Freyberg S."/>
            <person name="Gallo A."/>
            <person name="Gournas C."/>
            <person name="Habgood R."/>
            <person name="Hainaut M."/>
            <person name="Harispe M.L."/>
            <person name="Henrissat B."/>
            <person name="Hilden K.S."/>
            <person name="Hope R."/>
            <person name="Hossain A."/>
            <person name="Karabika E."/>
            <person name="Karaffa L."/>
            <person name="Karanyi Z."/>
            <person name="Krasevec N."/>
            <person name="Kuo A."/>
            <person name="Kusch H."/>
            <person name="LaButti K."/>
            <person name="Lagendijk E.L."/>
            <person name="Lapidus A."/>
            <person name="Levasseur A."/>
            <person name="Lindquist E."/>
            <person name="Lipzen A."/>
            <person name="Logrieco A.F."/>
            <person name="MacCabe A."/>
            <person name="Maekelae M.R."/>
            <person name="Malavazi I."/>
            <person name="Melin P."/>
            <person name="Meyer V."/>
            <person name="Mielnichuk N."/>
            <person name="Miskei M."/>
            <person name="Molnar A.P."/>
            <person name="Mule G."/>
            <person name="Ngan C.Y."/>
            <person name="Orejas M."/>
            <person name="Orosz E."/>
            <person name="Ouedraogo J.P."/>
            <person name="Overkamp K.M."/>
            <person name="Park H.-S."/>
            <person name="Perrone G."/>
            <person name="Piumi F."/>
            <person name="Punt P.J."/>
            <person name="Ram A.F."/>
            <person name="Ramon A."/>
            <person name="Rauscher S."/>
            <person name="Record E."/>
            <person name="Riano-Pachon D.M."/>
            <person name="Robert V."/>
            <person name="Roehrig J."/>
            <person name="Ruller R."/>
            <person name="Salamov A."/>
            <person name="Salih N.S."/>
            <person name="Samson R.A."/>
            <person name="Sandor E."/>
            <person name="Sanguinetti M."/>
            <person name="Schuetze T."/>
            <person name="Sepcic K."/>
            <person name="Shelest E."/>
            <person name="Sherlock G."/>
            <person name="Sophianopoulou V."/>
            <person name="Squina F.M."/>
            <person name="Sun H."/>
            <person name="Susca A."/>
            <person name="Todd R.B."/>
            <person name="Tsang A."/>
            <person name="Unkles S.E."/>
            <person name="van de Wiele N."/>
            <person name="van Rossen-Uffink D."/>
            <person name="Oliveira J.V."/>
            <person name="Vesth T.C."/>
            <person name="Visser J."/>
            <person name="Yu J.-H."/>
            <person name="Zhou M."/>
            <person name="Andersen M.R."/>
            <person name="Archer D.B."/>
            <person name="Baker S.E."/>
            <person name="Benoit I."/>
            <person name="Brakhage A.A."/>
            <person name="Braus G.H."/>
            <person name="Fischer R."/>
            <person name="Frisvad J.C."/>
            <person name="Goldman G.H."/>
            <person name="Houbraken J."/>
            <person name="Oakley B."/>
            <person name="Pocsi I."/>
            <person name="Scazzocchio C."/>
            <person name="Seiboth B."/>
            <person name="vanKuyk P.A."/>
            <person name="Wortman J."/>
            <person name="Dyer P.S."/>
            <person name="Grigoriev I.V."/>
        </authorList>
    </citation>
    <scope>NUCLEOTIDE SEQUENCE [LARGE SCALE GENOMIC DNA]</scope>
    <source>
        <strain evidence="3">ITEM 5010</strain>
    </source>
</reference>
<accession>A0A1R3RWY1</accession>
<evidence type="ECO:0000313" key="3">
    <source>
        <dbReference type="Proteomes" id="UP000188318"/>
    </source>
</evidence>
<dbReference type="VEuPathDB" id="FungiDB:ASPCADRAFT_2406"/>
<gene>
    <name evidence="2" type="ORF">ASPCADRAFT_2406</name>
</gene>
<dbReference type="Proteomes" id="UP000188318">
    <property type="component" value="Unassembled WGS sequence"/>
</dbReference>
<sequence>MSEPDNRNVLWARRWQQIFPSSNGFGFEAEWITINGIQLEIVRVTRVLRNQLTLVMVVGDSRDDAQTPTYNACLEETVGRTAGIRHYGFTIRDHQLRTFERSAPDQPVRPWFGHFQAIIDYDRPSTAILSHLNRIILDFRRRGRPASPGLWNDPGPSNYLAFLIPPQGDDAPRDVPDDAPTDPMPHRTDYLIERGGVESLIRESNVRTREPGQDVSPWQQLLQRLREGPTANPATNIGVNGASNHITNGISAHEYFRPPPPPDSDTDEDTGSG</sequence>
<evidence type="ECO:0000313" key="2">
    <source>
        <dbReference type="EMBL" id="OOF98981.1"/>
    </source>
</evidence>
<feature type="compositionally biased region" description="Acidic residues" evidence="1">
    <location>
        <begin position="264"/>
        <end position="273"/>
    </location>
</feature>
<proteinExistence type="predicted"/>
<evidence type="ECO:0000256" key="1">
    <source>
        <dbReference type="SAM" id="MobiDB-lite"/>
    </source>
</evidence>